<evidence type="ECO:0000256" key="3">
    <source>
        <dbReference type="ARBA" id="ARBA00022737"/>
    </source>
</evidence>
<dbReference type="GO" id="GO:0008270">
    <property type="term" value="F:zinc ion binding"/>
    <property type="evidence" value="ECO:0007669"/>
    <property type="project" value="UniProtKB-KW"/>
</dbReference>
<protein>
    <recommendedName>
        <fullName evidence="10">C2H2-type domain-containing protein</fullName>
    </recommendedName>
</protein>
<dbReference type="AlphaFoldDB" id="A0A4Y7KY94"/>
<proteinExistence type="predicted"/>
<gene>
    <name evidence="11" type="ORF">C5167_001830</name>
</gene>
<keyword evidence="3" id="KW-0677">Repeat</keyword>
<dbReference type="InterPro" id="IPR013087">
    <property type="entry name" value="Znf_C2H2_type"/>
</dbReference>
<dbReference type="PROSITE" id="PS00028">
    <property type="entry name" value="ZINC_FINGER_C2H2_1"/>
    <property type="match status" value="1"/>
</dbReference>
<evidence type="ECO:0000259" key="10">
    <source>
        <dbReference type="PROSITE" id="PS50157"/>
    </source>
</evidence>
<keyword evidence="12" id="KW-1185">Reference proteome</keyword>
<dbReference type="EMBL" id="CM010723">
    <property type="protein sequence ID" value="RZC77061.1"/>
    <property type="molecule type" value="Genomic_DNA"/>
</dbReference>
<dbReference type="SUPFAM" id="SSF57667">
    <property type="entry name" value="beta-beta-alpha zinc fingers"/>
    <property type="match status" value="1"/>
</dbReference>
<keyword evidence="5" id="KW-0862">Zinc</keyword>
<dbReference type="PANTHER" id="PTHR26374:SF456">
    <property type="entry name" value="ZINC FINGER PROTEIN ZAT5-LIKE"/>
    <property type="match status" value="1"/>
</dbReference>
<reference evidence="11 12" key="1">
    <citation type="journal article" date="2018" name="Science">
        <title>The opium poppy genome and morphinan production.</title>
        <authorList>
            <person name="Guo L."/>
            <person name="Winzer T."/>
            <person name="Yang X."/>
            <person name="Li Y."/>
            <person name="Ning Z."/>
            <person name="He Z."/>
            <person name="Teodor R."/>
            <person name="Lu Y."/>
            <person name="Bowser T.A."/>
            <person name="Graham I.A."/>
            <person name="Ye K."/>
        </authorList>
    </citation>
    <scope>NUCLEOTIDE SEQUENCE [LARGE SCALE GENOMIC DNA]</scope>
    <source>
        <strain evidence="12">cv. HN1</strain>
        <tissue evidence="11">Leaves</tissue>
    </source>
</reference>
<dbReference type="PROSITE" id="PS50157">
    <property type="entry name" value="ZINC_FINGER_C2H2_2"/>
    <property type="match status" value="1"/>
</dbReference>
<keyword evidence="7" id="KW-0804">Transcription</keyword>
<keyword evidence="6" id="KW-0805">Transcription regulation</keyword>
<dbReference type="Proteomes" id="UP000316621">
    <property type="component" value="Chromosome 9"/>
</dbReference>
<evidence type="ECO:0000256" key="4">
    <source>
        <dbReference type="ARBA" id="ARBA00022771"/>
    </source>
</evidence>
<accession>A0A4Y7KY94</accession>
<dbReference type="Pfam" id="PF13912">
    <property type="entry name" value="zf-C2H2_6"/>
    <property type="match status" value="1"/>
</dbReference>
<name>A0A4Y7KY94_PAPSO</name>
<evidence type="ECO:0000256" key="9">
    <source>
        <dbReference type="PROSITE-ProRule" id="PRU00042"/>
    </source>
</evidence>
<organism evidence="11 12">
    <name type="scientific">Papaver somniferum</name>
    <name type="common">Opium poppy</name>
    <dbReference type="NCBI Taxonomy" id="3469"/>
    <lineage>
        <taxon>Eukaryota</taxon>
        <taxon>Viridiplantae</taxon>
        <taxon>Streptophyta</taxon>
        <taxon>Embryophyta</taxon>
        <taxon>Tracheophyta</taxon>
        <taxon>Spermatophyta</taxon>
        <taxon>Magnoliopsida</taxon>
        <taxon>Ranunculales</taxon>
        <taxon>Papaveraceae</taxon>
        <taxon>Papaveroideae</taxon>
        <taxon>Papaver</taxon>
    </lineage>
</organism>
<comment type="subcellular location">
    <subcellularLocation>
        <location evidence="1">Nucleus</location>
    </subcellularLocation>
</comment>
<dbReference type="Gramene" id="RZC77061">
    <property type="protein sequence ID" value="RZC77061"/>
    <property type="gene ID" value="C5167_001830"/>
</dbReference>
<dbReference type="GO" id="GO:0005634">
    <property type="term" value="C:nucleus"/>
    <property type="evidence" value="ECO:0007669"/>
    <property type="project" value="UniProtKB-SubCell"/>
</dbReference>
<keyword evidence="8" id="KW-0539">Nucleus</keyword>
<evidence type="ECO:0000256" key="8">
    <source>
        <dbReference type="ARBA" id="ARBA00023242"/>
    </source>
</evidence>
<evidence type="ECO:0000256" key="5">
    <source>
        <dbReference type="ARBA" id="ARBA00022833"/>
    </source>
</evidence>
<dbReference type="InterPro" id="IPR036236">
    <property type="entry name" value="Znf_C2H2_sf"/>
</dbReference>
<dbReference type="PANTHER" id="PTHR26374">
    <property type="entry name" value="ZINC FINGER PROTEIN ZAT5"/>
    <property type="match status" value="1"/>
</dbReference>
<sequence>MANCLILLARGGHGNNDKTSIQHPEEEEDVVIPTVTTATTTTNLMEVAVPRFNSRRITEASIIGKSGFYVYECKTCNRCFPSFQALGGHRASHKKPKNLLMVEDHQQQQLKKSLVKRGELFILFPNDDFIFQVNPVVIRNFKNVLFCGTDKTGKCMRIIITAGLSLGMIPSAIQV</sequence>
<keyword evidence="2" id="KW-0479">Metal-binding</keyword>
<evidence type="ECO:0000313" key="12">
    <source>
        <dbReference type="Proteomes" id="UP000316621"/>
    </source>
</evidence>
<evidence type="ECO:0000256" key="6">
    <source>
        <dbReference type="ARBA" id="ARBA00023015"/>
    </source>
</evidence>
<evidence type="ECO:0000313" key="11">
    <source>
        <dbReference type="EMBL" id="RZC77061.1"/>
    </source>
</evidence>
<evidence type="ECO:0000256" key="2">
    <source>
        <dbReference type="ARBA" id="ARBA00022723"/>
    </source>
</evidence>
<keyword evidence="4 9" id="KW-0863">Zinc-finger</keyword>
<evidence type="ECO:0000256" key="7">
    <source>
        <dbReference type="ARBA" id="ARBA00023163"/>
    </source>
</evidence>
<feature type="domain" description="C2H2-type" evidence="10">
    <location>
        <begin position="71"/>
        <end position="98"/>
    </location>
</feature>
<dbReference type="STRING" id="3469.A0A4Y7KY94"/>
<evidence type="ECO:0000256" key="1">
    <source>
        <dbReference type="ARBA" id="ARBA00004123"/>
    </source>
</evidence>